<dbReference type="InterPro" id="IPR036388">
    <property type="entry name" value="WH-like_DNA-bd_sf"/>
</dbReference>
<dbReference type="Proteomes" id="UP001596542">
    <property type="component" value="Unassembled WGS sequence"/>
</dbReference>
<evidence type="ECO:0000256" key="1">
    <source>
        <dbReference type="ARBA" id="ARBA00022553"/>
    </source>
</evidence>
<dbReference type="SMART" id="SM00448">
    <property type="entry name" value="REC"/>
    <property type="match status" value="1"/>
</dbReference>
<evidence type="ECO:0000256" key="4">
    <source>
        <dbReference type="ARBA" id="ARBA00023125"/>
    </source>
</evidence>
<dbReference type="InterPro" id="IPR039420">
    <property type="entry name" value="WalR-like"/>
</dbReference>
<dbReference type="RefSeq" id="WP_382269972.1">
    <property type="nucleotide sequence ID" value="NZ_JBHTBU010000001.1"/>
</dbReference>
<keyword evidence="4 7" id="KW-0238">DNA-binding</keyword>
<evidence type="ECO:0000256" key="3">
    <source>
        <dbReference type="ARBA" id="ARBA00023015"/>
    </source>
</evidence>
<dbReference type="PROSITE" id="PS51755">
    <property type="entry name" value="OMPR_PHOB"/>
    <property type="match status" value="1"/>
</dbReference>
<dbReference type="Pfam" id="PF00072">
    <property type="entry name" value="Response_reg"/>
    <property type="match status" value="1"/>
</dbReference>
<evidence type="ECO:0000256" key="6">
    <source>
        <dbReference type="PROSITE-ProRule" id="PRU00169"/>
    </source>
</evidence>
<keyword evidence="2" id="KW-0902">Two-component regulatory system</keyword>
<dbReference type="PANTHER" id="PTHR48111">
    <property type="entry name" value="REGULATOR OF RPOS"/>
    <property type="match status" value="1"/>
</dbReference>
<feature type="modified residue" description="4-aspartylphosphate" evidence="6">
    <location>
        <position position="51"/>
    </location>
</feature>
<organism evidence="10 11">
    <name type="scientific">Herminiimonas glaciei</name>
    <dbReference type="NCBI Taxonomy" id="523788"/>
    <lineage>
        <taxon>Bacteria</taxon>
        <taxon>Pseudomonadati</taxon>
        <taxon>Pseudomonadota</taxon>
        <taxon>Betaproteobacteria</taxon>
        <taxon>Burkholderiales</taxon>
        <taxon>Oxalobacteraceae</taxon>
        <taxon>Herminiimonas</taxon>
    </lineage>
</organism>
<dbReference type="InterPro" id="IPR001789">
    <property type="entry name" value="Sig_transdc_resp-reg_receiver"/>
</dbReference>
<feature type="domain" description="OmpR/PhoB-type" evidence="9">
    <location>
        <begin position="126"/>
        <end position="223"/>
    </location>
</feature>
<evidence type="ECO:0000313" key="11">
    <source>
        <dbReference type="Proteomes" id="UP001596542"/>
    </source>
</evidence>
<dbReference type="InterPro" id="IPR001867">
    <property type="entry name" value="OmpR/PhoB-type_DNA-bd"/>
</dbReference>
<feature type="domain" description="Response regulatory" evidence="8">
    <location>
        <begin position="2"/>
        <end position="117"/>
    </location>
</feature>
<dbReference type="SUPFAM" id="SSF52172">
    <property type="entry name" value="CheY-like"/>
    <property type="match status" value="1"/>
</dbReference>
<evidence type="ECO:0000259" key="8">
    <source>
        <dbReference type="PROSITE" id="PS50110"/>
    </source>
</evidence>
<dbReference type="PROSITE" id="PS50110">
    <property type="entry name" value="RESPONSE_REGULATORY"/>
    <property type="match status" value="1"/>
</dbReference>
<keyword evidence="3" id="KW-0805">Transcription regulation</keyword>
<dbReference type="Pfam" id="PF00486">
    <property type="entry name" value="Trans_reg_C"/>
    <property type="match status" value="1"/>
</dbReference>
<protein>
    <submittedName>
        <fullName evidence="10">Response regulator transcription factor</fullName>
    </submittedName>
</protein>
<dbReference type="InterPro" id="IPR011006">
    <property type="entry name" value="CheY-like_superfamily"/>
</dbReference>
<dbReference type="Gene3D" id="6.10.250.690">
    <property type="match status" value="1"/>
</dbReference>
<keyword evidence="1 6" id="KW-0597">Phosphoprotein</keyword>
<comment type="caution">
    <text evidence="10">The sequence shown here is derived from an EMBL/GenBank/DDBJ whole genome shotgun (WGS) entry which is preliminary data.</text>
</comment>
<keyword evidence="5" id="KW-0804">Transcription</keyword>
<name>A0ABW2I6X9_9BURK</name>
<proteinExistence type="predicted"/>
<dbReference type="SUPFAM" id="SSF46894">
    <property type="entry name" value="C-terminal effector domain of the bipartite response regulators"/>
    <property type="match status" value="1"/>
</dbReference>
<evidence type="ECO:0000256" key="5">
    <source>
        <dbReference type="ARBA" id="ARBA00023163"/>
    </source>
</evidence>
<evidence type="ECO:0000259" key="9">
    <source>
        <dbReference type="PROSITE" id="PS51755"/>
    </source>
</evidence>
<feature type="DNA-binding region" description="OmpR/PhoB-type" evidence="7">
    <location>
        <begin position="126"/>
        <end position="223"/>
    </location>
</feature>
<dbReference type="InterPro" id="IPR016032">
    <property type="entry name" value="Sig_transdc_resp-reg_C-effctor"/>
</dbReference>
<dbReference type="SMART" id="SM00862">
    <property type="entry name" value="Trans_reg_C"/>
    <property type="match status" value="1"/>
</dbReference>
<dbReference type="CDD" id="cd17574">
    <property type="entry name" value="REC_OmpR"/>
    <property type="match status" value="1"/>
</dbReference>
<sequence>MQILIIEDNKAIASNLCDYLEARTHIVDIAHDGLMGWQLAKANQYDAILLDLGLPKMEGIKLCKRLREELLLDTPILILTARDTLEDKLLGFQTGADDYLVKPFALEEVAARLDALHKRHHRKVASKPLQLGELLYEPRAKRLSYQGTAVALPPKCLQLIELLLHDPQRVYLRREIERELWGEEQDSSDRLRYHIRLLRSALIAAGLSDPIQTIHGVGYSLLHRHD</sequence>
<gene>
    <name evidence="10" type="ORF">ACFQPC_01985</name>
</gene>
<dbReference type="Gene3D" id="3.40.50.2300">
    <property type="match status" value="1"/>
</dbReference>
<dbReference type="CDD" id="cd00383">
    <property type="entry name" value="trans_reg_C"/>
    <property type="match status" value="1"/>
</dbReference>
<reference evidence="11" key="1">
    <citation type="journal article" date="2019" name="Int. J. Syst. Evol. Microbiol.">
        <title>The Global Catalogue of Microorganisms (GCM) 10K type strain sequencing project: providing services to taxonomists for standard genome sequencing and annotation.</title>
        <authorList>
            <consortium name="The Broad Institute Genomics Platform"/>
            <consortium name="The Broad Institute Genome Sequencing Center for Infectious Disease"/>
            <person name="Wu L."/>
            <person name="Ma J."/>
        </authorList>
    </citation>
    <scope>NUCLEOTIDE SEQUENCE [LARGE SCALE GENOMIC DNA]</scope>
    <source>
        <strain evidence="11">KACC 12508</strain>
    </source>
</reference>
<evidence type="ECO:0000256" key="2">
    <source>
        <dbReference type="ARBA" id="ARBA00023012"/>
    </source>
</evidence>
<keyword evidence="11" id="KW-1185">Reference proteome</keyword>
<evidence type="ECO:0000313" key="10">
    <source>
        <dbReference type="EMBL" id="MFC7286795.1"/>
    </source>
</evidence>
<evidence type="ECO:0000256" key="7">
    <source>
        <dbReference type="PROSITE-ProRule" id="PRU01091"/>
    </source>
</evidence>
<dbReference type="EMBL" id="JBHTBU010000001">
    <property type="protein sequence ID" value="MFC7286795.1"/>
    <property type="molecule type" value="Genomic_DNA"/>
</dbReference>
<dbReference type="PANTHER" id="PTHR48111:SF22">
    <property type="entry name" value="REGULATOR OF RPOS"/>
    <property type="match status" value="1"/>
</dbReference>
<dbReference type="Gene3D" id="1.10.10.10">
    <property type="entry name" value="Winged helix-like DNA-binding domain superfamily/Winged helix DNA-binding domain"/>
    <property type="match status" value="1"/>
</dbReference>
<accession>A0ABW2I6X9</accession>